<sequence>MIRINDRIAIPWSEIEFTASRSSGPGGQHVNTTDSRVTLLFDVAASQSLTQLEKMVVTGKLRRRIDKRGVLSISSQTFRSQKSNKDSAVDRFVELMRWALTPVTPRKDTAVPRSAKRKRLERKRHTADRKRQRKPPGVDE</sequence>
<evidence type="ECO:0000256" key="2">
    <source>
        <dbReference type="SAM" id="MobiDB-lite"/>
    </source>
</evidence>
<organism evidence="4 5">
    <name type="scientific">Pseudodesulfovibrio aespoeensis (strain ATCC 700646 / DSM 10631 / Aspo-2)</name>
    <name type="common">Desulfovibrio aespoeensis</name>
    <dbReference type="NCBI Taxonomy" id="643562"/>
    <lineage>
        <taxon>Bacteria</taxon>
        <taxon>Pseudomonadati</taxon>
        <taxon>Thermodesulfobacteriota</taxon>
        <taxon>Desulfovibrionia</taxon>
        <taxon>Desulfovibrionales</taxon>
        <taxon>Desulfovibrionaceae</taxon>
    </lineage>
</organism>
<dbReference type="SUPFAM" id="SSF75620">
    <property type="entry name" value="Release factor"/>
    <property type="match status" value="1"/>
</dbReference>
<dbReference type="Pfam" id="PF00472">
    <property type="entry name" value="RF-1"/>
    <property type="match status" value="1"/>
</dbReference>
<reference evidence="4 5" key="2">
    <citation type="journal article" date="2014" name="Genome Announc.">
        <title>Complete Genome Sequence of the Subsurface, Mesophilic Sulfate-Reducing Bacterium Desulfovibrio aespoeensis Aspo-2.</title>
        <authorList>
            <person name="Pedersen K."/>
            <person name="Bengtsson A."/>
            <person name="Edlund J."/>
            <person name="Rabe L."/>
            <person name="Hazen T."/>
            <person name="Chakraborty R."/>
            <person name="Goodwin L."/>
            <person name="Shapiro N."/>
        </authorList>
    </citation>
    <scope>NUCLEOTIDE SEQUENCE [LARGE SCALE GENOMIC DNA]</scope>
    <source>
        <strain evidence="5">ATCC 700646 / DSM 10631 / Aspo-2</strain>
    </source>
</reference>
<reference evidence="5" key="1">
    <citation type="submission" date="2010-12" db="EMBL/GenBank/DDBJ databases">
        <title>Complete sequence of Desulfovibrio aespoeensis Aspo-2.</title>
        <authorList>
            <consortium name="US DOE Joint Genome Institute"/>
            <person name="Lucas S."/>
            <person name="Copeland A."/>
            <person name="Lapidus A."/>
            <person name="Cheng J.-F."/>
            <person name="Goodwin L."/>
            <person name="Pitluck S."/>
            <person name="Chertkov O."/>
            <person name="Misra M."/>
            <person name="Detter J.C."/>
            <person name="Han C."/>
            <person name="Tapia R."/>
            <person name="Land M."/>
            <person name="Hauser L."/>
            <person name="Kyrpides N."/>
            <person name="Ivanova N."/>
            <person name="Ovchinnikova G."/>
            <person name="Pedersen K."/>
            <person name="Jagevall S."/>
            <person name="Hazen T."/>
            <person name="Woyke T."/>
        </authorList>
    </citation>
    <scope>NUCLEOTIDE SEQUENCE [LARGE SCALE GENOMIC DNA]</scope>
    <source>
        <strain evidence="5">ATCC 700646 / DSM 10631 / Aspo-2</strain>
    </source>
</reference>
<dbReference type="OrthoDB" id="9815709at2"/>
<dbReference type="Gene3D" id="3.30.160.20">
    <property type="match status" value="1"/>
</dbReference>
<name>E6VRZ7_PSEA9</name>
<dbReference type="eggNOG" id="COG1186">
    <property type="taxonomic scope" value="Bacteria"/>
</dbReference>
<dbReference type="InterPro" id="IPR045853">
    <property type="entry name" value="Pep_chain_release_fac_I_sf"/>
</dbReference>
<dbReference type="GO" id="GO:0072344">
    <property type="term" value="P:rescue of stalled ribosome"/>
    <property type="evidence" value="ECO:0007669"/>
    <property type="project" value="TreeGrafter"/>
</dbReference>
<dbReference type="GO" id="GO:0043022">
    <property type="term" value="F:ribosome binding"/>
    <property type="evidence" value="ECO:0007669"/>
    <property type="project" value="TreeGrafter"/>
</dbReference>
<evidence type="ECO:0000259" key="3">
    <source>
        <dbReference type="Pfam" id="PF00472"/>
    </source>
</evidence>
<dbReference type="EMBL" id="CP002431">
    <property type="protein sequence ID" value="ADU61930.1"/>
    <property type="molecule type" value="Genomic_DNA"/>
</dbReference>
<keyword evidence="5" id="KW-1185">Reference proteome</keyword>
<dbReference type="PANTHER" id="PTHR47814">
    <property type="entry name" value="PEPTIDYL-TRNA HYDROLASE ARFB"/>
    <property type="match status" value="1"/>
</dbReference>
<dbReference type="Proteomes" id="UP000002191">
    <property type="component" value="Chromosome"/>
</dbReference>
<evidence type="ECO:0000313" key="5">
    <source>
        <dbReference type="Proteomes" id="UP000002191"/>
    </source>
</evidence>
<proteinExistence type="inferred from homology"/>
<feature type="domain" description="Prokaryotic-type class I peptide chain release factors" evidence="3">
    <location>
        <begin position="7"/>
        <end position="131"/>
    </location>
</feature>
<dbReference type="NCBIfam" id="NF006718">
    <property type="entry name" value="PRK09256.1"/>
    <property type="match status" value="1"/>
</dbReference>
<dbReference type="STRING" id="643562.Daes_0913"/>
<dbReference type="InterPro" id="IPR000352">
    <property type="entry name" value="Pep_chain_release_fac_I"/>
</dbReference>
<dbReference type="GO" id="GO:0004045">
    <property type="term" value="F:peptidyl-tRNA hydrolase activity"/>
    <property type="evidence" value="ECO:0007669"/>
    <property type="project" value="TreeGrafter"/>
</dbReference>
<dbReference type="GO" id="GO:0003747">
    <property type="term" value="F:translation release factor activity"/>
    <property type="evidence" value="ECO:0007669"/>
    <property type="project" value="InterPro"/>
</dbReference>
<dbReference type="AlphaFoldDB" id="E6VRZ7"/>
<dbReference type="PANTHER" id="PTHR47814:SF1">
    <property type="entry name" value="PEPTIDYL-TRNA HYDROLASE ARFB"/>
    <property type="match status" value="1"/>
</dbReference>
<comment type="similarity">
    <text evidence="1">Belongs to the prokaryotic/mitochondrial release factor family.</text>
</comment>
<dbReference type="HOGENOM" id="CLU_089470_3_2_7"/>
<dbReference type="RefSeq" id="WP_013513861.1">
    <property type="nucleotide sequence ID" value="NC_014844.1"/>
</dbReference>
<feature type="compositionally biased region" description="Basic residues" evidence="2">
    <location>
        <begin position="114"/>
        <end position="134"/>
    </location>
</feature>
<accession>E6VRZ7</accession>
<evidence type="ECO:0000313" key="4">
    <source>
        <dbReference type="EMBL" id="ADU61930.1"/>
    </source>
</evidence>
<gene>
    <name evidence="4" type="ordered locus">Daes_0913</name>
</gene>
<protein>
    <submittedName>
        <fullName evidence="4">Class I peptide chain release factor</fullName>
    </submittedName>
</protein>
<dbReference type="KEGG" id="das:Daes_0913"/>
<feature type="region of interest" description="Disordered" evidence="2">
    <location>
        <begin position="103"/>
        <end position="140"/>
    </location>
</feature>
<evidence type="ECO:0000256" key="1">
    <source>
        <dbReference type="ARBA" id="ARBA00010835"/>
    </source>
</evidence>